<evidence type="ECO:0000259" key="1">
    <source>
        <dbReference type="Pfam" id="PF01548"/>
    </source>
</evidence>
<dbReference type="AlphaFoldDB" id="A0A0K2GES1"/>
<dbReference type="KEGG" id="nmv:NITMOv2_2954"/>
<evidence type="ECO:0000313" key="3">
    <source>
        <dbReference type="EMBL" id="ALA59359.1"/>
    </source>
</evidence>
<protein>
    <submittedName>
        <fullName evidence="3">Transposase</fullName>
    </submittedName>
</protein>
<dbReference type="GO" id="GO:0003677">
    <property type="term" value="F:DNA binding"/>
    <property type="evidence" value="ECO:0007669"/>
    <property type="project" value="InterPro"/>
</dbReference>
<dbReference type="InterPro" id="IPR002525">
    <property type="entry name" value="Transp_IS110-like_N"/>
</dbReference>
<dbReference type="InterPro" id="IPR047650">
    <property type="entry name" value="Transpos_IS110"/>
</dbReference>
<name>A0A0K2GES1_NITMO</name>
<dbReference type="EMBL" id="CP011801">
    <property type="protein sequence ID" value="ALA59359.1"/>
    <property type="molecule type" value="Genomic_DNA"/>
</dbReference>
<dbReference type="PATRIC" id="fig|42253.5.peg.2920"/>
<feature type="domain" description="Transposase IS116/IS110/IS902 C-terminal" evidence="2">
    <location>
        <begin position="255"/>
        <end position="338"/>
    </location>
</feature>
<dbReference type="Proteomes" id="UP000069205">
    <property type="component" value="Chromosome"/>
</dbReference>
<proteinExistence type="predicted"/>
<dbReference type="NCBIfam" id="NF033542">
    <property type="entry name" value="transpos_IS110"/>
    <property type="match status" value="1"/>
</dbReference>
<organism evidence="3 4">
    <name type="scientific">Nitrospira moscoviensis</name>
    <dbReference type="NCBI Taxonomy" id="42253"/>
    <lineage>
        <taxon>Bacteria</taxon>
        <taxon>Pseudomonadati</taxon>
        <taxon>Nitrospirota</taxon>
        <taxon>Nitrospiria</taxon>
        <taxon>Nitrospirales</taxon>
        <taxon>Nitrospiraceae</taxon>
        <taxon>Nitrospira</taxon>
    </lineage>
</organism>
<dbReference type="PANTHER" id="PTHR33055">
    <property type="entry name" value="TRANSPOSASE FOR INSERTION SEQUENCE ELEMENT IS1111A"/>
    <property type="match status" value="1"/>
</dbReference>
<feature type="domain" description="Transposase IS110-like N-terminal" evidence="1">
    <location>
        <begin position="9"/>
        <end position="156"/>
    </location>
</feature>
<dbReference type="PANTHER" id="PTHR33055:SF15">
    <property type="entry name" value="TRANSPOSASE-RELATED"/>
    <property type="match status" value="1"/>
</dbReference>
<dbReference type="RefSeq" id="WP_053380382.1">
    <property type="nucleotide sequence ID" value="NZ_CP011801.1"/>
</dbReference>
<dbReference type="GO" id="GO:0006313">
    <property type="term" value="P:DNA transposition"/>
    <property type="evidence" value="ECO:0007669"/>
    <property type="project" value="InterPro"/>
</dbReference>
<accession>A0A0K2GES1</accession>
<keyword evidence="4" id="KW-1185">Reference proteome</keyword>
<dbReference type="OrthoDB" id="9815354at2"/>
<reference evidence="3 4" key="1">
    <citation type="journal article" date="2015" name="Proc. Natl. Acad. Sci. U.S.A.">
        <title>Expanded metabolic versatility of ubiquitous nitrite-oxidizing bacteria from the genus Nitrospira.</title>
        <authorList>
            <person name="Koch H."/>
            <person name="Lucker S."/>
            <person name="Albertsen M."/>
            <person name="Kitzinger K."/>
            <person name="Herbold C."/>
            <person name="Spieck E."/>
            <person name="Nielsen P.H."/>
            <person name="Wagner M."/>
            <person name="Daims H."/>
        </authorList>
    </citation>
    <scope>NUCLEOTIDE SEQUENCE [LARGE SCALE GENOMIC DNA]</scope>
    <source>
        <strain evidence="3 4">NSP M-1</strain>
    </source>
</reference>
<evidence type="ECO:0000313" key="4">
    <source>
        <dbReference type="Proteomes" id="UP000069205"/>
    </source>
</evidence>
<evidence type="ECO:0000259" key="2">
    <source>
        <dbReference type="Pfam" id="PF02371"/>
    </source>
</evidence>
<dbReference type="GO" id="GO:0004803">
    <property type="term" value="F:transposase activity"/>
    <property type="evidence" value="ECO:0007669"/>
    <property type="project" value="InterPro"/>
</dbReference>
<gene>
    <name evidence="3" type="ORF">NITMOv2_2954</name>
</gene>
<dbReference type="InterPro" id="IPR003346">
    <property type="entry name" value="Transposase_20"/>
</dbReference>
<dbReference type="Pfam" id="PF01548">
    <property type="entry name" value="DEDD_Tnp_IS110"/>
    <property type="match status" value="1"/>
</dbReference>
<sequence length="409" mass="45542">MDALIERCAGLDVHKKTVAVCVRLPNLAGGQLQHVRTFGTMTADLLVLRDWLTAHGVTHIALESTGVYWKPVYYVLEEAFTCLLVNAAHMNNVPGRKTDVQDCVWIAQLLECGLLRGSFVPPAPIRELRDLVHYRKVLTQERAREAQRLHKVLEDTGVKLASVATDILGVSGRAMLEALVAGTTDPDVLAELAKGRLRVKLPMLRQALVGRFRRHHALLVSELLAHLDYLEEAIDRLSEPIAEHLRPFASRLIPLDAIPGVNQRTIEGVVAEIGVDLSPFPSDRHLVSWAGLCPGHHESAGKQTSGTPRKGNRWLRATLVEAALAAVRVKESRLAARYRRIMRHRGHKKAVVAVAHTILVIIYHMLTRGVPYHELGAAYLDQRDRDQATRRHVKHLERLGHRVILGPVA</sequence>
<dbReference type="Pfam" id="PF02371">
    <property type="entry name" value="Transposase_20"/>
    <property type="match status" value="1"/>
</dbReference>